<evidence type="ECO:0000259" key="1">
    <source>
        <dbReference type="Pfam" id="PF13290"/>
    </source>
</evidence>
<evidence type="ECO:0000313" key="2">
    <source>
        <dbReference type="EMBL" id="MFC7335847.1"/>
    </source>
</evidence>
<sequence length="115" mass="11781">MKSASGLVWPIVGYLFLSWPLVSAVDQPAFSPGSLESAVGFEVTVTCGTPGADIFYTTNGIDPSTADAAVISGSTIFIAKSQTLKAKAWLGGASSNVTSADYTLTGCISAGRRVE</sequence>
<dbReference type="Proteomes" id="UP001596472">
    <property type="component" value="Unassembled WGS sequence"/>
</dbReference>
<dbReference type="RefSeq" id="WP_379708364.1">
    <property type="nucleotide sequence ID" value="NZ_JBHTBS010000001.1"/>
</dbReference>
<evidence type="ECO:0000313" key="3">
    <source>
        <dbReference type="Proteomes" id="UP001596472"/>
    </source>
</evidence>
<dbReference type="InterPro" id="IPR059177">
    <property type="entry name" value="GH29D-like_dom"/>
</dbReference>
<protein>
    <submittedName>
        <fullName evidence="2">Chitobiase/beta-hexosaminidase C-terminal domain-containing protein</fullName>
    </submittedName>
</protein>
<accession>A0ABW2L0L2</accession>
<reference evidence="3" key="1">
    <citation type="journal article" date="2019" name="Int. J. Syst. Evol. Microbiol.">
        <title>The Global Catalogue of Microorganisms (GCM) 10K type strain sequencing project: providing services to taxonomists for standard genome sequencing and annotation.</title>
        <authorList>
            <consortium name="The Broad Institute Genomics Platform"/>
            <consortium name="The Broad Institute Genome Sequencing Center for Infectious Disease"/>
            <person name="Wu L."/>
            <person name="Ma J."/>
        </authorList>
    </citation>
    <scope>NUCLEOTIDE SEQUENCE [LARGE SCALE GENOMIC DNA]</scope>
    <source>
        <strain evidence="3">CGMCC 4.1467</strain>
    </source>
</reference>
<comment type="caution">
    <text evidence="2">The sequence shown here is derived from an EMBL/GenBank/DDBJ whole genome shotgun (WGS) entry which is preliminary data.</text>
</comment>
<feature type="domain" description="GH29D-like beta-sandwich" evidence="1">
    <location>
        <begin position="42"/>
        <end position="98"/>
    </location>
</feature>
<organism evidence="2 3">
    <name type="scientific">Haloferula chungangensis</name>
    <dbReference type="NCBI Taxonomy" id="1048331"/>
    <lineage>
        <taxon>Bacteria</taxon>
        <taxon>Pseudomonadati</taxon>
        <taxon>Verrucomicrobiota</taxon>
        <taxon>Verrucomicrobiia</taxon>
        <taxon>Verrucomicrobiales</taxon>
        <taxon>Verrucomicrobiaceae</taxon>
        <taxon>Haloferula</taxon>
    </lineage>
</organism>
<name>A0ABW2L0L2_9BACT</name>
<dbReference type="EMBL" id="JBHTBS010000001">
    <property type="protein sequence ID" value="MFC7335847.1"/>
    <property type="molecule type" value="Genomic_DNA"/>
</dbReference>
<dbReference type="Pfam" id="PF13290">
    <property type="entry name" value="CHB_HEX_C_1"/>
    <property type="match status" value="1"/>
</dbReference>
<proteinExistence type="predicted"/>
<gene>
    <name evidence="2" type="ORF">ACFQY0_01555</name>
</gene>
<keyword evidence="3" id="KW-1185">Reference proteome</keyword>